<dbReference type="AlphaFoldDB" id="A0A7X2TB90"/>
<dbReference type="UniPathway" id="UPA00031">
    <property type="reaction ID" value="UER00013"/>
</dbReference>
<evidence type="ECO:0000256" key="1">
    <source>
        <dbReference type="ARBA" id="ARBA00004970"/>
    </source>
</evidence>
<proteinExistence type="inferred from homology"/>
<name>A0A7X2TB90_9CLOT</name>
<gene>
    <name evidence="10" type="ORF">FYJ39_02915</name>
</gene>
<dbReference type="GO" id="GO:0004401">
    <property type="term" value="F:histidinol-phosphatase activity"/>
    <property type="evidence" value="ECO:0007669"/>
    <property type="project" value="UniProtKB-UniRule"/>
</dbReference>
<accession>A0A7X2TB90</accession>
<comment type="similarity">
    <text evidence="2 8">Belongs to the PHP hydrolase family. HisK subfamily.</text>
</comment>
<dbReference type="SUPFAM" id="SSF89550">
    <property type="entry name" value="PHP domain-like"/>
    <property type="match status" value="1"/>
</dbReference>
<dbReference type="GO" id="GO:0005737">
    <property type="term" value="C:cytoplasm"/>
    <property type="evidence" value="ECO:0007669"/>
    <property type="project" value="TreeGrafter"/>
</dbReference>
<dbReference type="EC" id="3.1.3.15" evidence="3 8"/>
<dbReference type="Gene3D" id="3.20.20.140">
    <property type="entry name" value="Metal-dependent hydrolases"/>
    <property type="match status" value="1"/>
</dbReference>
<evidence type="ECO:0000256" key="5">
    <source>
        <dbReference type="ARBA" id="ARBA00022801"/>
    </source>
</evidence>
<keyword evidence="5 8" id="KW-0378">Hydrolase</keyword>
<dbReference type="EMBL" id="VUMD01000002">
    <property type="protein sequence ID" value="MSS35557.1"/>
    <property type="molecule type" value="Genomic_DNA"/>
</dbReference>
<reference evidence="10 11" key="1">
    <citation type="submission" date="2019-08" db="EMBL/GenBank/DDBJ databases">
        <title>In-depth cultivation of the pig gut microbiome towards novel bacterial diversity and tailored functional studies.</title>
        <authorList>
            <person name="Wylensek D."/>
            <person name="Hitch T.C.A."/>
            <person name="Clavel T."/>
        </authorList>
    </citation>
    <scope>NUCLEOTIDE SEQUENCE [LARGE SCALE GENOMIC DNA]</scope>
    <source>
        <strain evidence="10 11">WCA-389-WT-23D1</strain>
    </source>
</reference>
<evidence type="ECO:0000259" key="9">
    <source>
        <dbReference type="SMART" id="SM00481"/>
    </source>
</evidence>
<protein>
    <recommendedName>
        <fullName evidence="3 8">Histidinol-phosphatase</fullName>
        <shortName evidence="8">HolPase</shortName>
        <ecNumber evidence="3 8">3.1.3.15</ecNumber>
    </recommendedName>
</protein>
<evidence type="ECO:0000256" key="4">
    <source>
        <dbReference type="ARBA" id="ARBA00022605"/>
    </source>
</evidence>
<evidence type="ECO:0000313" key="11">
    <source>
        <dbReference type="Proteomes" id="UP000429958"/>
    </source>
</evidence>
<dbReference type="Pfam" id="PF02811">
    <property type="entry name" value="PHP"/>
    <property type="match status" value="1"/>
</dbReference>
<sequence>MRVMIRNEYWDYRRNGMLANYHTHTKWCKHGEGEIEDYIQVALDYGLKELAITEHVPHKDNLDKRRLQWEEFPAFDEALNKAIDKYKYKIHMIKGFECEYYPEVMDTYRMLKEDYGYQLFILGQHRSGANREIDNFAKKGMQEMELYADEICRGIETGLFAFLAHPDLAIQGYSPGWDTNCEKIMRRIYKVCEAFDIPVEINANGLRDHRSYPSIDAFRLSTEYQLKYLINSDAHTPQCLCGENIVMAEAFAQNLKLPITELLHLPK</sequence>
<dbReference type="PANTHER" id="PTHR21039:SF0">
    <property type="entry name" value="HISTIDINOL-PHOSPHATASE"/>
    <property type="match status" value="1"/>
</dbReference>
<evidence type="ECO:0000313" key="10">
    <source>
        <dbReference type="EMBL" id="MSS35557.1"/>
    </source>
</evidence>
<dbReference type="InterPro" id="IPR016195">
    <property type="entry name" value="Pol/histidinol_Pase-like"/>
</dbReference>
<dbReference type="InterPro" id="IPR010140">
    <property type="entry name" value="Histidinol_P_phosphatase_HisJ"/>
</dbReference>
<dbReference type="SMART" id="SM00481">
    <property type="entry name" value="POLIIIAc"/>
    <property type="match status" value="1"/>
</dbReference>
<organism evidence="10 11">
    <name type="scientific">Clostridium porci</name>
    <dbReference type="NCBI Taxonomy" id="2605778"/>
    <lineage>
        <taxon>Bacteria</taxon>
        <taxon>Bacillati</taxon>
        <taxon>Bacillota</taxon>
        <taxon>Clostridia</taxon>
        <taxon>Eubacteriales</taxon>
        <taxon>Clostridiaceae</taxon>
        <taxon>Clostridium</taxon>
    </lineage>
</organism>
<dbReference type="Proteomes" id="UP000429958">
    <property type="component" value="Unassembled WGS sequence"/>
</dbReference>
<evidence type="ECO:0000256" key="6">
    <source>
        <dbReference type="ARBA" id="ARBA00023102"/>
    </source>
</evidence>
<evidence type="ECO:0000256" key="8">
    <source>
        <dbReference type="RuleBase" id="RU366003"/>
    </source>
</evidence>
<comment type="caution">
    <text evidence="10">The sequence shown here is derived from an EMBL/GenBank/DDBJ whole genome shotgun (WGS) entry which is preliminary data.</text>
</comment>
<keyword evidence="6 8" id="KW-0368">Histidine biosynthesis</keyword>
<evidence type="ECO:0000256" key="3">
    <source>
        <dbReference type="ARBA" id="ARBA00013085"/>
    </source>
</evidence>
<dbReference type="PANTHER" id="PTHR21039">
    <property type="entry name" value="HISTIDINOL PHOSPHATASE-RELATED"/>
    <property type="match status" value="1"/>
</dbReference>
<comment type="catalytic activity">
    <reaction evidence="7 8">
        <text>L-histidinol phosphate + H2O = L-histidinol + phosphate</text>
        <dbReference type="Rhea" id="RHEA:14465"/>
        <dbReference type="ChEBI" id="CHEBI:15377"/>
        <dbReference type="ChEBI" id="CHEBI:43474"/>
        <dbReference type="ChEBI" id="CHEBI:57699"/>
        <dbReference type="ChEBI" id="CHEBI:57980"/>
        <dbReference type="EC" id="3.1.3.15"/>
    </reaction>
</comment>
<feature type="domain" description="Polymerase/histidinol phosphatase N-terminal" evidence="9">
    <location>
        <begin position="19"/>
        <end position="102"/>
    </location>
</feature>
<comment type="pathway">
    <text evidence="1 8">Amino-acid biosynthesis; L-histidine biosynthesis; L-histidine from 5-phospho-alpha-D-ribose 1-diphosphate: step 8/9.</text>
</comment>
<evidence type="ECO:0000256" key="7">
    <source>
        <dbReference type="ARBA" id="ARBA00049158"/>
    </source>
</evidence>
<keyword evidence="4 8" id="KW-0028">Amino-acid biosynthesis</keyword>
<keyword evidence="11" id="KW-1185">Reference proteome</keyword>
<dbReference type="GO" id="GO:0000105">
    <property type="term" value="P:L-histidine biosynthetic process"/>
    <property type="evidence" value="ECO:0007669"/>
    <property type="project" value="UniProtKB-UniRule"/>
</dbReference>
<dbReference type="InterPro" id="IPR004013">
    <property type="entry name" value="PHP_dom"/>
</dbReference>
<evidence type="ECO:0000256" key="2">
    <source>
        <dbReference type="ARBA" id="ARBA00009152"/>
    </source>
</evidence>
<dbReference type="InterPro" id="IPR003141">
    <property type="entry name" value="Pol/His_phosphatase_N"/>
</dbReference>